<gene>
    <name evidence="2" type="ORF">GCM10011395_00670</name>
</gene>
<feature type="chain" id="PRO_5045041077" evidence="1">
    <location>
        <begin position="22"/>
        <end position="146"/>
    </location>
</feature>
<keyword evidence="3" id="KW-1185">Reference proteome</keyword>
<keyword evidence="1" id="KW-0732">Signal</keyword>
<evidence type="ECO:0000313" key="3">
    <source>
        <dbReference type="Proteomes" id="UP000618591"/>
    </source>
</evidence>
<evidence type="ECO:0000256" key="1">
    <source>
        <dbReference type="SAM" id="SignalP"/>
    </source>
</evidence>
<dbReference type="EMBL" id="BMDW01000001">
    <property type="protein sequence ID" value="GGA34225.1"/>
    <property type="molecule type" value="Genomic_DNA"/>
</dbReference>
<dbReference type="Proteomes" id="UP000618591">
    <property type="component" value="Unassembled WGS sequence"/>
</dbReference>
<comment type="caution">
    <text evidence="2">The sequence shown here is derived from an EMBL/GenBank/DDBJ whole genome shotgun (WGS) entry which is preliminary data.</text>
</comment>
<proteinExistence type="predicted"/>
<sequence length="146" mass="14275">MKFSRVTAAIVMASLSAPLFAASEQSVGTLTAASQGTVVARDGKLLPARAGQSLFVGDRVITRGSSAKVAMQGCNVSLKPTSVLSVGTSACAAPQSFTTAQDGTTGGGERRGIGANSYIVAGLAIAAVAGGVVAATSNTSTKAVSP</sequence>
<feature type="signal peptide" evidence="1">
    <location>
        <begin position="1"/>
        <end position="21"/>
    </location>
</feature>
<name>A0ABQ1G2E2_9SPHN</name>
<reference evidence="3" key="1">
    <citation type="journal article" date="2019" name="Int. J. Syst. Evol. Microbiol.">
        <title>The Global Catalogue of Microorganisms (GCM) 10K type strain sequencing project: providing services to taxonomists for standard genome sequencing and annotation.</title>
        <authorList>
            <consortium name="The Broad Institute Genomics Platform"/>
            <consortium name="The Broad Institute Genome Sequencing Center for Infectious Disease"/>
            <person name="Wu L."/>
            <person name="Ma J."/>
        </authorList>
    </citation>
    <scope>NUCLEOTIDE SEQUENCE [LARGE SCALE GENOMIC DNA]</scope>
    <source>
        <strain evidence="3">CGMCC 1.10106</strain>
    </source>
</reference>
<accession>A0ABQ1G2E2</accession>
<evidence type="ECO:0000313" key="2">
    <source>
        <dbReference type="EMBL" id="GGA34225.1"/>
    </source>
</evidence>
<protein>
    <submittedName>
        <fullName evidence="2">Uncharacterized protein</fullName>
    </submittedName>
</protein>
<organism evidence="2 3">
    <name type="scientific">Sphingomonas psychrolutea</name>
    <dbReference type="NCBI Taxonomy" id="1259676"/>
    <lineage>
        <taxon>Bacteria</taxon>
        <taxon>Pseudomonadati</taxon>
        <taxon>Pseudomonadota</taxon>
        <taxon>Alphaproteobacteria</taxon>
        <taxon>Sphingomonadales</taxon>
        <taxon>Sphingomonadaceae</taxon>
        <taxon>Sphingomonas</taxon>
    </lineage>
</organism>